<dbReference type="InterPro" id="IPR053136">
    <property type="entry name" value="UTP_pyrophosphatase-like"/>
</dbReference>
<dbReference type="RefSeq" id="WP_107219453.1">
    <property type="nucleotide sequence ID" value="NZ_CP028339.1"/>
</dbReference>
<dbReference type="PANTHER" id="PTHR30399">
    <property type="entry name" value="UNCHARACTERIZED PROTEIN YGJP"/>
    <property type="match status" value="1"/>
</dbReference>
<dbReference type="EMBL" id="CP028339">
    <property type="protein sequence ID" value="AVR86971.1"/>
    <property type="molecule type" value="Genomic_DNA"/>
</dbReference>
<proteinExistence type="predicted"/>
<organism evidence="2 3">
    <name type="scientific">Thauera aromatica K172</name>
    <dbReference type="NCBI Taxonomy" id="44139"/>
    <lineage>
        <taxon>Bacteria</taxon>
        <taxon>Pseudomonadati</taxon>
        <taxon>Pseudomonadota</taxon>
        <taxon>Betaproteobacteria</taxon>
        <taxon>Rhodocyclales</taxon>
        <taxon>Zoogloeaceae</taxon>
        <taxon>Thauera</taxon>
    </lineage>
</organism>
<name>A0A2R4BI26_THAAR</name>
<evidence type="ECO:0000259" key="1">
    <source>
        <dbReference type="Pfam" id="PF01863"/>
    </source>
</evidence>
<keyword evidence="2" id="KW-0378">Hydrolase</keyword>
<protein>
    <submittedName>
        <fullName evidence="2">Putative metal-dependent hydrolase</fullName>
    </submittedName>
</protein>
<gene>
    <name evidence="2" type="ORF">Tharo_0019</name>
</gene>
<evidence type="ECO:0000313" key="2">
    <source>
        <dbReference type="EMBL" id="AVR86971.1"/>
    </source>
</evidence>
<dbReference type="Proteomes" id="UP000241885">
    <property type="component" value="Chromosome"/>
</dbReference>
<keyword evidence="3" id="KW-1185">Reference proteome</keyword>
<evidence type="ECO:0000313" key="3">
    <source>
        <dbReference type="Proteomes" id="UP000241885"/>
    </source>
</evidence>
<accession>A0A2R4BI26</accession>
<dbReference type="CDD" id="cd07344">
    <property type="entry name" value="M48_yhfN_like"/>
    <property type="match status" value="1"/>
</dbReference>
<dbReference type="GO" id="GO:0016787">
    <property type="term" value="F:hydrolase activity"/>
    <property type="evidence" value="ECO:0007669"/>
    <property type="project" value="UniProtKB-KW"/>
</dbReference>
<dbReference type="Pfam" id="PF01863">
    <property type="entry name" value="YgjP-like"/>
    <property type="match status" value="1"/>
</dbReference>
<dbReference type="KEGG" id="tak:Tharo_0019"/>
<dbReference type="Gene3D" id="3.30.2010.10">
    <property type="entry name" value="Metalloproteases ('zincins'), catalytic domain"/>
    <property type="match status" value="1"/>
</dbReference>
<dbReference type="OrthoDB" id="9000630at2"/>
<dbReference type="InterPro" id="IPR002725">
    <property type="entry name" value="YgjP-like_metallopeptidase"/>
</dbReference>
<dbReference type="PANTHER" id="PTHR30399:SF1">
    <property type="entry name" value="UTP PYROPHOSPHATASE"/>
    <property type="match status" value="1"/>
</dbReference>
<reference evidence="2 3" key="1">
    <citation type="submission" date="2018-03" db="EMBL/GenBank/DDBJ databases">
        <title>Complete genome sequence of Thauera aromatica, a model organism for studying aromatic compound degradation under denitrifying conditions.</title>
        <authorList>
            <person name="Lo H.-Y."/>
            <person name="Goris T."/>
            <person name="Boll M."/>
            <person name="Mueller J.A."/>
        </authorList>
    </citation>
    <scope>NUCLEOTIDE SEQUENCE [LARGE SCALE GENOMIC DNA]</scope>
    <source>
        <strain evidence="2 3">K172</strain>
    </source>
</reference>
<sequence>MITARTKTAPLPAAAERRSSGYLAGYPPALVHQVEAAIAQGSLADALRRRYPQAHDVRSDRALHDYVQALKAAHLRSAPPLAKVRFDNTLHVIRNALGTHTAVSRVQGARLQAKREIRIATLFRAAPEAFLRMIVVHELAHLRVRDHDKAFYQLCLHMAPDYHQYEFDLRAYLAYREAGGEALWGT</sequence>
<feature type="domain" description="YgjP-like metallopeptidase" evidence="1">
    <location>
        <begin position="112"/>
        <end position="170"/>
    </location>
</feature>
<dbReference type="AlphaFoldDB" id="A0A2R4BI26"/>